<protein>
    <recommendedName>
        <fullName evidence="3">Ubiquitin-like domain-containing protein</fullName>
    </recommendedName>
</protein>
<organism evidence="1 2">
    <name type="scientific">Gymnopilus dilepis</name>
    <dbReference type="NCBI Taxonomy" id="231916"/>
    <lineage>
        <taxon>Eukaryota</taxon>
        <taxon>Fungi</taxon>
        <taxon>Dikarya</taxon>
        <taxon>Basidiomycota</taxon>
        <taxon>Agaricomycotina</taxon>
        <taxon>Agaricomycetes</taxon>
        <taxon>Agaricomycetidae</taxon>
        <taxon>Agaricales</taxon>
        <taxon>Agaricineae</taxon>
        <taxon>Hymenogastraceae</taxon>
        <taxon>Gymnopilus</taxon>
    </lineage>
</organism>
<sequence>MAEESNPPPPPFSSHETFLYQFEGRRIIARREIDYAKATSKCRNMFPSISQSDQIIFYTDELFCCSGKPAEISAEVWGEAVSSIRSVVVSVHRHLTEVDLVTPDVFSYAGDKILLHPEFFMEGDKCDLSVYMAPAMKLQRLLKFLAVTLKVEEGRLLLAHQGLLLDPNKNILANGLSSGSVIQCIQLQEAKGTGIIDSEETSQTSV</sequence>
<dbReference type="Proteomes" id="UP000284706">
    <property type="component" value="Unassembled WGS sequence"/>
</dbReference>
<name>A0A409VH80_9AGAR</name>
<dbReference type="AlphaFoldDB" id="A0A409VH80"/>
<evidence type="ECO:0000313" key="2">
    <source>
        <dbReference type="Proteomes" id="UP000284706"/>
    </source>
</evidence>
<proteinExistence type="predicted"/>
<gene>
    <name evidence="1" type="ORF">CVT26_000560</name>
</gene>
<comment type="caution">
    <text evidence="1">The sequence shown here is derived from an EMBL/GenBank/DDBJ whole genome shotgun (WGS) entry which is preliminary data.</text>
</comment>
<reference evidence="1 2" key="1">
    <citation type="journal article" date="2018" name="Evol. Lett.">
        <title>Horizontal gene cluster transfer increased hallucinogenic mushroom diversity.</title>
        <authorList>
            <person name="Reynolds H.T."/>
            <person name="Vijayakumar V."/>
            <person name="Gluck-Thaler E."/>
            <person name="Korotkin H.B."/>
            <person name="Matheny P.B."/>
            <person name="Slot J.C."/>
        </authorList>
    </citation>
    <scope>NUCLEOTIDE SEQUENCE [LARGE SCALE GENOMIC DNA]</scope>
    <source>
        <strain evidence="1 2">SRW20</strain>
    </source>
</reference>
<accession>A0A409VH80</accession>
<evidence type="ECO:0000313" key="1">
    <source>
        <dbReference type="EMBL" id="PPQ65618.1"/>
    </source>
</evidence>
<evidence type="ECO:0008006" key="3">
    <source>
        <dbReference type="Google" id="ProtNLM"/>
    </source>
</evidence>
<dbReference type="EMBL" id="NHYE01005649">
    <property type="protein sequence ID" value="PPQ65618.1"/>
    <property type="molecule type" value="Genomic_DNA"/>
</dbReference>
<dbReference type="InParanoid" id="A0A409VH80"/>
<keyword evidence="2" id="KW-1185">Reference proteome</keyword>